<protein>
    <recommendedName>
        <fullName evidence="4">Replication protein</fullName>
    </recommendedName>
</protein>
<feature type="region of interest" description="Disordered" evidence="1">
    <location>
        <begin position="124"/>
        <end position="145"/>
    </location>
</feature>
<dbReference type="AlphaFoldDB" id="A0A9X8MH66"/>
<feature type="region of interest" description="Disordered" evidence="1">
    <location>
        <begin position="286"/>
        <end position="312"/>
    </location>
</feature>
<sequence>MSLLFKFRPLVISPQLAERIGLNEAIVLQQLCYWLVETDAGYEHEGRKWIYNTLSQWQKQFPFWGEDTIKRTMASLKNKGVILAEQLNKHKHDRTNFYTIVFENPLLSDEGNLHSSSGGNVGAIDKGNLHSSDEGNLPPSSGADCTALTDTTTYKTHRLSTETTSHVPSGTSKAASKAEVAEAKRKAKADRQALVAKIFEHWRTVCETKTSRLDAKRTKIIEKALEEYTVEQVIGAISGCSKSDFHMARNKYKGAKKYIDLSLIFRDAEHTERFLGINLNPEAFTRQHSREPVAAAPKYDPHAPMFGQQPGV</sequence>
<evidence type="ECO:0000256" key="1">
    <source>
        <dbReference type="SAM" id="MobiDB-lite"/>
    </source>
</evidence>
<evidence type="ECO:0008006" key="4">
    <source>
        <dbReference type="Google" id="ProtNLM"/>
    </source>
</evidence>
<evidence type="ECO:0000313" key="2">
    <source>
        <dbReference type="EMBL" id="SER37384.1"/>
    </source>
</evidence>
<organism evidence="2 3">
    <name type="scientific">Pseudomonas lutea</name>
    <dbReference type="NCBI Taxonomy" id="243924"/>
    <lineage>
        <taxon>Bacteria</taxon>
        <taxon>Pseudomonadati</taxon>
        <taxon>Pseudomonadota</taxon>
        <taxon>Gammaproteobacteria</taxon>
        <taxon>Pseudomonadales</taxon>
        <taxon>Pseudomonadaceae</taxon>
        <taxon>Pseudomonas</taxon>
    </lineage>
</organism>
<dbReference type="EMBL" id="FOEV01000018">
    <property type="protein sequence ID" value="SER37384.1"/>
    <property type="molecule type" value="Genomic_DNA"/>
</dbReference>
<evidence type="ECO:0000313" key="3">
    <source>
        <dbReference type="Proteomes" id="UP000183210"/>
    </source>
</evidence>
<proteinExistence type="predicted"/>
<name>A0A9X8MH66_9PSED</name>
<dbReference type="GeneID" id="300268764"/>
<comment type="caution">
    <text evidence="2">The sequence shown here is derived from an EMBL/GenBank/DDBJ whole genome shotgun (WGS) entry which is preliminary data.</text>
</comment>
<reference evidence="2 3" key="1">
    <citation type="submission" date="2016-10" db="EMBL/GenBank/DDBJ databases">
        <authorList>
            <person name="Varghese N."/>
            <person name="Submissions S."/>
        </authorList>
    </citation>
    <scope>NUCLEOTIDE SEQUENCE [LARGE SCALE GENOMIC DNA]</scope>
    <source>
        <strain evidence="2 3">LMG 21974</strain>
    </source>
</reference>
<dbReference type="RefSeq" id="WP_074829750.1">
    <property type="nucleotide sequence ID" value="NZ_FOEV01000018.1"/>
</dbReference>
<dbReference type="Proteomes" id="UP000183210">
    <property type="component" value="Unassembled WGS sequence"/>
</dbReference>
<gene>
    <name evidence="2" type="ORF">SAMN05216409_11893</name>
</gene>
<accession>A0A9X8MH66</accession>